<dbReference type="Proteomes" id="UP001372338">
    <property type="component" value="Unassembled WGS sequence"/>
</dbReference>
<gene>
    <name evidence="1" type="ORF">RIF29_25762</name>
</gene>
<dbReference type="EMBL" id="JAYWIO010000005">
    <property type="protein sequence ID" value="KAK7260040.1"/>
    <property type="molecule type" value="Genomic_DNA"/>
</dbReference>
<comment type="caution">
    <text evidence="1">The sequence shown here is derived from an EMBL/GenBank/DDBJ whole genome shotgun (WGS) entry which is preliminary data.</text>
</comment>
<name>A0AAN9ES00_CROPI</name>
<evidence type="ECO:0000313" key="1">
    <source>
        <dbReference type="EMBL" id="KAK7260040.1"/>
    </source>
</evidence>
<sequence length="159" mass="18957">MYSVRLSYAWLYNTTLNFPISGDHWSWLWKLEVPKKMKFFLTDLDHCFRIYSLTSQTWYFLGFDRDVGFTTMPFHDWVPKGCKQDGASLFISAVWHIWKARNKKVFDYVSFTAYELVEAIQRLLKLPWTVFLHHTLWEGSQGGNWLAKHGSHSEQRLQV</sequence>
<organism evidence="1 2">
    <name type="scientific">Crotalaria pallida</name>
    <name type="common">Smooth rattlebox</name>
    <name type="synonym">Crotalaria striata</name>
    <dbReference type="NCBI Taxonomy" id="3830"/>
    <lineage>
        <taxon>Eukaryota</taxon>
        <taxon>Viridiplantae</taxon>
        <taxon>Streptophyta</taxon>
        <taxon>Embryophyta</taxon>
        <taxon>Tracheophyta</taxon>
        <taxon>Spermatophyta</taxon>
        <taxon>Magnoliopsida</taxon>
        <taxon>eudicotyledons</taxon>
        <taxon>Gunneridae</taxon>
        <taxon>Pentapetalae</taxon>
        <taxon>rosids</taxon>
        <taxon>fabids</taxon>
        <taxon>Fabales</taxon>
        <taxon>Fabaceae</taxon>
        <taxon>Papilionoideae</taxon>
        <taxon>50 kb inversion clade</taxon>
        <taxon>genistoids sensu lato</taxon>
        <taxon>core genistoids</taxon>
        <taxon>Crotalarieae</taxon>
        <taxon>Crotalaria</taxon>
    </lineage>
</organism>
<reference evidence="1 2" key="1">
    <citation type="submission" date="2024-01" db="EMBL/GenBank/DDBJ databases">
        <title>The genomes of 5 underutilized Papilionoideae crops provide insights into root nodulation and disease resistanc.</title>
        <authorList>
            <person name="Yuan L."/>
        </authorList>
    </citation>
    <scope>NUCLEOTIDE SEQUENCE [LARGE SCALE GENOMIC DNA]</scope>
    <source>
        <strain evidence="1">ZHUSHIDOU_FW_LH</strain>
        <tissue evidence="1">Leaf</tissue>
    </source>
</reference>
<protein>
    <submittedName>
        <fullName evidence="1">Uncharacterized protein</fullName>
    </submittedName>
</protein>
<dbReference type="AlphaFoldDB" id="A0AAN9ES00"/>
<proteinExistence type="predicted"/>
<evidence type="ECO:0000313" key="2">
    <source>
        <dbReference type="Proteomes" id="UP001372338"/>
    </source>
</evidence>
<keyword evidence="2" id="KW-1185">Reference proteome</keyword>
<accession>A0AAN9ES00</accession>